<feature type="transmembrane region" description="Helical" evidence="1">
    <location>
        <begin position="37"/>
        <end position="54"/>
    </location>
</feature>
<sequence length="121" mass="13461">MTNRALQIFAWTVLLAIAAATLSPIGLRPHLPMGVDIERVLAFFVVGLLFALAYPRHIWFAALVVLLGAFGLELLQELRADRHGRVHDALIKSAGASMGLGIGWLGAQIMNRWRFLRGRYR</sequence>
<dbReference type="PIRSF" id="PIRSF033367">
    <property type="entry name" value="UCP033367_VanZ"/>
    <property type="match status" value="1"/>
</dbReference>
<keyword evidence="1" id="KW-1133">Transmembrane helix</keyword>
<dbReference type="Proteomes" id="UP000678281">
    <property type="component" value="Unassembled WGS sequence"/>
</dbReference>
<feature type="transmembrane region" description="Helical" evidence="1">
    <location>
        <begin position="6"/>
        <end position="25"/>
    </location>
</feature>
<keyword evidence="1" id="KW-0472">Membrane</keyword>
<dbReference type="EMBL" id="JAGXTP010000001">
    <property type="protein sequence ID" value="MBS3848537.1"/>
    <property type="molecule type" value="Genomic_DNA"/>
</dbReference>
<organism evidence="3 4">
    <name type="scientific">Devosia litorisediminis</name>
    <dbReference type="NCBI Taxonomy" id="2829817"/>
    <lineage>
        <taxon>Bacteria</taxon>
        <taxon>Pseudomonadati</taxon>
        <taxon>Pseudomonadota</taxon>
        <taxon>Alphaproteobacteria</taxon>
        <taxon>Hyphomicrobiales</taxon>
        <taxon>Devosiaceae</taxon>
        <taxon>Devosia</taxon>
    </lineage>
</organism>
<evidence type="ECO:0000313" key="4">
    <source>
        <dbReference type="Proteomes" id="UP000678281"/>
    </source>
</evidence>
<feature type="domain" description="VanZ-like" evidence="2">
    <location>
        <begin position="33"/>
        <end position="104"/>
    </location>
</feature>
<dbReference type="InterPro" id="IPR017015">
    <property type="entry name" value="UCP033367_VanZ"/>
</dbReference>
<name>A0A942E6V5_9HYPH</name>
<keyword evidence="4" id="KW-1185">Reference proteome</keyword>
<dbReference type="InterPro" id="IPR006976">
    <property type="entry name" value="VanZ-like"/>
</dbReference>
<protein>
    <submittedName>
        <fullName evidence="3">VanZ family protein</fullName>
    </submittedName>
</protein>
<dbReference type="AlphaFoldDB" id="A0A942E6V5"/>
<proteinExistence type="predicted"/>
<evidence type="ECO:0000259" key="2">
    <source>
        <dbReference type="Pfam" id="PF04892"/>
    </source>
</evidence>
<feature type="transmembrane region" description="Helical" evidence="1">
    <location>
        <begin position="60"/>
        <end position="78"/>
    </location>
</feature>
<gene>
    <name evidence="3" type="ORF">KD146_07460</name>
</gene>
<comment type="caution">
    <text evidence="3">The sequence shown here is derived from an EMBL/GenBank/DDBJ whole genome shotgun (WGS) entry which is preliminary data.</text>
</comment>
<keyword evidence="1" id="KW-0812">Transmembrane</keyword>
<dbReference type="Pfam" id="PF04892">
    <property type="entry name" value="VanZ"/>
    <property type="match status" value="1"/>
</dbReference>
<reference evidence="3" key="1">
    <citation type="submission" date="2021-04" db="EMBL/GenBank/DDBJ databases">
        <title>Devosia litorisediminis sp. nov., isolated from a sand dune.</title>
        <authorList>
            <person name="Park S."/>
            <person name="Yoon J.-H."/>
        </authorList>
    </citation>
    <scope>NUCLEOTIDE SEQUENCE</scope>
    <source>
        <strain evidence="3">BSSL-BM10</strain>
    </source>
</reference>
<evidence type="ECO:0000256" key="1">
    <source>
        <dbReference type="SAM" id="Phobius"/>
    </source>
</evidence>
<evidence type="ECO:0000313" key="3">
    <source>
        <dbReference type="EMBL" id="MBS3848537.1"/>
    </source>
</evidence>
<accession>A0A942E6V5</accession>
<dbReference type="RefSeq" id="WP_212658076.1">
    <property type="nucleotide sequence ID" value="NZ_JAGXTP010000001.1"/>
</dbReference>